<evidence type="ECO:0000313" key="9">
    <source>
        <dbReference type="Proteomes" id="UP000753802"/>
    </source>
</evidence>
<keyword evidence="5" id="KW-0067">ATP-binding</keyword>
<evidence type="ECO:0000256" key="5">
    <source>
        <dbReference type="ARBA" id="ARBA00022840"/>
    </source>
</evidence>
<organism evidence="8 9">
    <name type="scientific">Sediminibacterium roseum</name>
    <dbReference type="NCBI Taxonomy" id="1978412"/>
    <lineage>
        <taxon>Bacteria</taxon>
        <taxon>Pseudomonadati</taxon>
        <taxon>Bacteroidota</taxon>
        <taxon>Chitinophagia</taxon>
        <taxon>Chitinophagales</taxon>
        <taxon>Chitinophagaceae</taxon>
        <taxon>Sediminibacterium</taxon>
    </lineage>
</organism>
<reference evidence="8 9" key="1">
    <citation type="submission" date="2020-01" db="EMBL/GenBank/DDBJ databases">
        <title>Genome analysis.</title>
        <authorList>
            <person name="Wu S."/>
            <person name="Wang G."/>
        </authorList>
    </citation>
    <scope>NUCLEOTIDE SEQUENCE [LARGE SCALE GENOMIC DNA]</scope>
    <source>
        <strain evidence="8 9">SYL130</strain>
    </source>
</reference>
<comment type="caution">
    <text evidence="8">The sequence shown here is derived from an EMBL/GenBank/DDBJ whole genome shotgun (WGS) entry which is preliminary data.</text>
</comment>
<dbReference type="EMBL" id="JAACJS010000015">
    <property type="protein sequence ID" value="NCI52027.1"/>
    <property type="molecule type" value="Genomic_DNA"/>
</dbReference>
<evidence type="ECO:0000259" key="7">
    <source>
        <dbReference type="Pfam" id="PF00294"/>
    </source>
</evidence>
<evidence type="ECO:0000313" key="8">
    <source>
        <dbReference type="EMBL" id="NCI52027.1"/>
    </source>
</evidence>
<dbReference type="InterPro" id="IPR011611">
    <property type="entry name" value="PfkB_dom"/>
</dbReference>
<keyword evidence="9" id="KW-1185">Reference proteome</keyword>
<dbReference type="InterPro" id="IPR029056">
    <property type="entry name" value="Ribokinase-like"/>
</dbReference>
<evidence type="ECO:0000256" key="4">
    <source>
        <dbReference type="ARBA" id="ARBA00022777"/>
    </source>
</evidence>
<dbReference type="Proteomes" id="UP000753802">
    <property type="component" value="Unassembled WGS sequence"/>
</dbReference>
<dbReference type="PANTHER" id="PTHR46566:SF2">
    <property type="entry name" value="ATP-DEPENDENT 6-PHOSPHOFRUCTOKINASE ISOZYME 2"/>
    <property type="match status" value="1"/>
</dbReference>
<gene>
    <name evidence="8" type="ORF">GWC95_19035</name>
</gene>
<keyword evidence="2 6" id="KW-0808">Transferase</keyword>
<evidence type="ECO:0000256" key="1">
    <source>
        <dbReference type="ARBA" id="ARBA00010688"/>
    </source>
</evidence>
<evidence type="ECO:0000256" key="3">
    <source>
        <dbReference type="ARBA" id="ARBA00022741"/>
    </source>
</evidence>
<dbReference type="PROSITE" id="PS00583">
    <property type="entry name" value="PFKB_KINASES_1"/>
    <property type="match status" value="1"/>
</dbReference>
<evidence type="ECO:0000256" key="2">
    <source>
        <dbReference type="ARBA" id="ARBA00022679"/>
    </source>
</evidence>
<dbReference type="PANTHER" id="PTHR46566">
    <property type="entry name" value="1-PHOSPHOFRUCTOKINASE-RELATED"/>
    <property type="match status" value="1"/>
</dbReference>
<dbReference type="Pfam" id="PF00294">
    <property type="entry name" value="PfkB"/>
    <property type="match status" value="1"/>
</dbReference>
<dbReference type="RefSeq" id="WP_161820286.1">
    <property type="nucleotide sequence ID" value="NZ_JAACJS010000015.1"/>
</dbReference>
<feature type="domain" description="Carbohydrate kinase PfkB" evidence="7">
    <location>
        <begin position="11"/>
        <end position="296"/>
    </location>
</feature>
<dbReference type="InterPro" id="IPR002173">
    <property type="entry name" value="Carboh/pur_kinase_PfkB_CS"/>
</dbReference>
<dbReference type="PIRSF" id="PIRSF000535">
    <property type="entry name" value="1PFK/6PFK/LacC"/>
    <property type="match status" value="1"/>
</dbReference>
<dbReference type="InterPro" id="IPR017583">
    <property type="entry name" value="Tagatose/fructose_Pkinase"/>
</dbReference>
<dbReference type="PROSITE" id="PS00584">
    <property type="entry name" value="PFKB_KINASES_2"/>
    <property type="match status" value="1"/>
</dbReference>
<proteinExistence type="inferred from homology"/>
<keyword evidence="3" id="KW-0547">Nucleotide-binding</keyword>
<dbReference type="NCBIfam" id="TIGR03168">
    <property type="entry name" value="1-PFK"/>
    <property type="match status" value="1"/>
</dbReference>
<comment type="similarity">
    <text evidence="1">Belongs to the carbohydrate kinase PfkB family.</text>
</comment>
<dbReference type="CDD" id="cd01164">
    <property type="entry name" value="FruK_PfkB_like"/>
    <property type="match status" value="1"/>
</dbReference>
<dbReference type="SUPFAM" id="SSF53613">
    <property type="entry name" value="Ribokinase-like"/>
    <property type="match status" value="1"/>
</dbReference>
<accession>A0ABX0A0B8</accession>
<keyword evidence="4" id="KW-0418">Kinase</keyword>
<dbReference type="Gene3D" id="3.40.1190.20">
    <property type="match status" value="1"/>
</dbReference>
<name>A0ABX0A0B8_9BACT</name>
<protein>
    <submittedName>
        <fullName evidence="8">1-phosphofructokinase family hexose kinase</fullName>
    </submittedName>
</protein>
<sequence length="311" mass="32896">MAKIITLTLNPALDKSITVQALVPEKKLKASNVKTEPGGGGINVSRALHKLGQEAEAFYLAGGYTGKELSKLLDEEHVTSRPVEIKGNTRENFIVLDTTSTKQYRFGMDGPNVEPLEWQELLNKIGDEKNVDYIVASGSLAPGVPPAFYTKLAALAREKKIKLVVDTSGPALQAVVQEGVFMLKPNLGELASLTGSKEDLNLEDAVSACKKLIENHGCEMIVVSMGADGAVLVTGNGHHHIKPPKVEVLSTVGAGDSMVAGLLYALVNGYSEKNMLAYGVAAGTAATLHPGTELCSKADTERLYSVIGQGG</sequence>
<evidence type="ECO:0000256" key="6">
    <source>
        <dbReference type="PIRNR" id="PIRNR000535"/>
    </source>
</evidence>